<keyword evidence="3" id="KW-1185">Reference proteome</keyword>
<evidence type="ECO:0000313" key="3">
    <source>
        <dbReference type="Proteomes" id="UP000002051"/>
    </source>
</evidence>
<organism evidence="1 3">
    <name type="scientific">Medicago truncatula</name>
    <name type="common">Barrel medic</name>
    <name type="synonym">Medicago tribuloides</name>
    <dbReference type="NCBI Taxonomy" id="3880"/>
    <lineage>
        <taxon>Eukaryota</taxon>
        <taxon>Viridiplantae</taxon>
        <taxon>Streptophyta</taxon>
        <taxon>Embryophyta</taxon>
        <taxon>Tracheophyta</taxon>
        <taxon>Spermatophyta</taxon>
        <taxon>Magnoliopsida</taxon>
        <taxon>eudicotyledons</taxon>
        <taxon>Gunneridae</taxon>
        <taxon>Pentapetalae</taxon>
        <taxon>rosids</taxon>
        <taxon>fabids</taxon>
        <taxon>Fabales</taxon>
        <taxon>Fabaceae</taxon>
        <taxon>Papilionoideae</taxon>
        <taxon>50 kb inversion clade</taxon>
        <taxon>NPAAA clade</taxon>
        <taxon>Hologalegina</taxon>
        <taxon>IRL clade</taxon>
        <taxon>Trifolieae</taxon>
        <taxon>Medicago</taxon>
    </lineage>
</organism>
<dbReference type="Proteomes" id="UP000002051">
    <property type="component" value="Chromosome 5"/>
</dbReference>
<proteinExistence type="predicted"/>
<name>G7JXI8_MEDTR</name>
<dbReference type="PaxDb" id="3880-AES95159"/>
<reference evidence="1 3" key="2">
    <citation type="journal article" date="2014" name="BMC Genomics">
        <title>An improved genome release (version Mt4.0) for the model legume Medicago truncatula.</title>
        <authorList>
            <person name="Tang H."/>
            <person name="Krishnakumar V."/>
            <person name="Bidwell S."/>
            <person name="Rosen B."/>
            <person name="Chan A."/>
            <person name="Zhou S."/>
            <person name="Gentzbittel L."/>
            <person name="Childs K.L."/>
            <person name="Yandell M."/>
            <person name="Gundlach H."/>
            <person name="Mayer K.F."/>
            <person name="Schwartz D.C."/>
            <person name="Town C.D."/>
        </authorList>
    </citation>
    <scope>GENOME REANNOTATION</scope>
    <source>
        <strain evidence="2 3">cv. Jemalong A17</strain>
    </source>
</reference>
<dbReference type="HOGENOM" id="CLU_2658226_0_0_1"/>
<sequence>MGSCSQELLNSLHVHSMTRLTNITSQIMLKTKSELVAGTITKRIRMSFLFSLIARVSFPYEDVVLEMYIEDIEDLR</sequence>
<reference evidence="2" key="3">
    <citation type="submission" date="2015-04" db="UniProtKB">
        <authorList>
            <consortium name="EnsemblPlants"/>
        </authorList>
    </citation>
    <scope>IDENTIFICATION</scope>
    <source>
        <strain evidence="2">cv. Jemalong A17</strain>
    </source>
</reference>
<protein>
    <submittedName>
        <fullName evidence="1 2">Uncharacterized protein</fullName>
    </submittedName>
</protein>
<dbReference type="EnsemblPlants" id="AES95159">
    <property type="protein sequence ID" value="AES95159"/>
    <property type="gene ID" value="MTR_5g022460"/>
</dbReference>
<dbReference type="AlphaFoldDB" id="G7JXI8"/>
<gene>
    <name evidence="1" type="ordered locus">MTR_5g022460</name>
</gene>
<dbReference type="EMBL" id="CM001221">
    <property type="protein sequence ID" value="AES95159.2"/>
    <property type="molecule type" value="Genomic_DNA"/>
</dbReference>
<evidence type="ECO:0000313" key="2">
    <source>
        <dbReference type="EnsemblPlants" id="AES95159"/>
    </source>
</evidence>
<reference evidence="1 3" key="1">
    <citation type="journal article" date="2011" name="Nature">
        <title>The Medicago genome provides insight into the evolution of rhizobial symbioses.</title>
        <authorList>
            <person name="Young N.D."/>
            <person name="Debelle F."/>
            <person name="Oldroyd G.E."/>
            <person name="Geurts R."/>
            <person name="Cannon S.B."/>
            <person name="Udvardi M.K."/>
            <person name="Benedito V.A."/>
            <person name="Mayer K.F."/>
            <person name="Gouzy J."/>
            <person name="Schoof H."/>
            <person name="Van de Peer Y."/>
            <person name="Proost S."/>
            <person name="Cook D.R."/>
            <person name="Meyers B.C."/>
            <person name="Spannagl M."/>
            <person name="Cheung F."/>
            <person name="De Mita S."/>
            <person name="Krishnakumar V."/>
            <person name="Gundlach H."/>
            <person name="Zhou S."/>
            <person name="Mudge J."/>
            <person name="Bharti A.K."/>
            <person name="Murray J.D."/>
            <person name="Naoumkina M.A."/>
            <person name="Rosen B."/>
            <person name="Silverstein K.A."/>
            <person name="Tang H."/>
            <person name="Rombauts S."/>
            <person name="Zhao P.X."/>
            <person name="Zhou P."/>
            <person name="Barbe V."/>
            <person name="Bardou P."/>
            <person name="Bechner M."/>
            <person name="Bellec A."/>
            <person name="Berger A."/>
            <person name="Berges H."/>
            <person name="Bidwell S."/>
            <person name="Bisseling T."/>
            <person name="Choisne N."/>
            <person name="Couloux A."/>
            <person name="Denny R."/>
            <person name="Deshpande S."/>
            <person name="Dai X."/>
            <person name="Doyle J.J."/>
            <person name="Dudez A.M."/>
            <person name="Farmer A.D."/>
            <person name="Fouteau S."/>
            <person name="Franken C."/>
            <person name="Gibelin C."/>
            <person name="Gish J."/>
            <person name="Goldstein S."/>
            <person name="Gonzalez A.J."/>
            <person name="Green P.J."/>
            <person name="Hallab A."/>
            <person name="Hartog M."/>
            <person name="Hua A."/>
            <person name="Humphray S.J."/>
            <person name="Jeong D.H."/>
            <person name="Jing Y."/>
            <person name="Jocker A."/>
            <person name="Kenton S.M."/>
            <person name="Kim D.J."/>
            <person name="Klee K."/>
            <person name="Lai H."/>
            <person name="Lang C."/>
            <person name="Lin S."/>
            <person name="Macmil S.L."/>
            <person name="Magdelenat G."/>
            <person name="Matthews L."/>
            <person name="McCorrison J."/>
            <person name="Monaghan E.L."/>
            <person name="Mun J.H."/>
            <person name="Najar F.Z."/>
            <person name="Nicholson C."/>
            <person name="Noirot C."/>
            <person name="O'Bleness M."/>
            <person name="Paule C.R."/>
            <person name="Poulain J."/>
            <person name="Prion F."/>
            <person name="Qin B."/>
            <person name="Qu C."/>
            <person name="Retzel E.F."/>
            <person name="Riddle C."/>
            <person name="Sallet E."/>
            <person name="Samain S."/>
            <person name="Samson N."/>
            <person name="Sanders I."/>
            <person name="Saurat O."/>
            <person name="Scarpelli C."/>
            <person name="Schiex T."/>
            <person name="Segurens B."/>
            <person name="Severin A.J."/>
            <person name="Sherrier D.J."/>
            <person name="Shi R."/>
            <person name="Sims S."/>
            <person name="Singer S.R."/>
            <person name="Sinharoy S."/>
            <person name="Sterck L."/>
            <person name="Viollet A."/>
            <person name="Wang B.B."/>
            <person name="Wang K."/>
            <person name="Wang M."/>
            <person name="Wang X."/>
            <person name="Warfsmann J."/>
            <person name="Weissenbach J."/>
            <person name="White D.D."/>
            <person name="White J.D."/>
            <person name="Wiley G.B."/>
            <person name="Wincker P."/>
            <person name="Xing Y."/>
            <person name="Yang L."/>
            <person name="Yao Z."/>
            <person name="Ying F."/>
            <person name="Zhai J."/>
            <person name="Zhou L."/>
            <person name="Zuber A."/>
            <person name="Denarie J."/>
            <person name="Dixon R.A."/>
            <person name="May G.D."/>
            <person name="Schwartz D.C."/>
            <person name="Rogers J."/>
            <person name="Quetier F."/>
            <person name="Town C.D."/>
            <person name="Roe B.A."/>
        </authorList>
    </citation>
    <scope>NUCLEOTIDE SEQUENCE [LARGE SCALE GENOMIC DNA]</scope>
    <source>
        <strain evidence="1">A17</strain>
        <strain evidence="2 3">cv. Jemalong A17</strain>
    </source>
</reference>
<accession>A0A0C3XDS4</accession>
<evidence type="ECO:0000313" key="1">
    <source>
        <dbReference type="EMBL" id="AES95159.2"/>
    </source>
</evidence>
<accession>G7JXI8</accession>